<comment type="cofactor">
    <cofactor evidence="11">
        <name>heme</name>
        <dbReference type="ChEBI" id="CHEBI:30413"/>
    </cofactor>
</comment>
<dbReference type="PRINTS" id="PR00463">
    <property type="entry name" value="EP450I"/>
</dbReference>
<keyword evidence="8 11" id="KW-0408">Iron</keyword>
<dbReference type="InterPro" id="IPR050651">
    <property type="entry name" value="Plant_Cytochrome_P450_Monoox"/>
</dbReference>
<evidence type="ECO:0000256" key="8">
    <source>
        <dbReference type="ARBA" id="ARBA00023004"/>
    </source>
</evidence>
<keyword evidence="6 13" id="KW-1133">Transmembrane helix</keyword>
<evidence type="ECO:0000256" key="2">
    <source>
        <dbReference type="ARBA" id="ARBA00010617"/>
    </source>
</evidence>
<evidence type="ECO:0000313" key="14">
    <source>
        <dbReference type="EMBL" id="KAJ8770675.1"/>
    </source>
</evidence>
<keyword evidence="3 11" id="KW-0349">Heme</keyword>
<sequence>MAETIVYLAAPLFLFLFLAHQFYRTKRSQSRNLPPSPPRLPFLGHVHLLKPPMHRVFHNLAQKYGPIFYLQFGSRRVVVVSSTSTIEECFNKNDVILANRPKLLVTKHVGYNNTAMDVSQYGEYWRNLRRIATVELLSNHRLSQTVNIRNDELKRLITKLSSESLQGFAKVELQSAFQDLSFNIVMRLITGKRYFGDDVTDVKEANEFKQLLFELPHFFDPIHLGDYFPLWNWFNFGRYESKLMDVTKRIDTFMQNILDECRSNLHRDNMKTLAHSLLFMQKSEPEFLTDEKIKANLLGLLFAGSDVTSVALEWAMACILKYPNVLRKARHEIDSIIGQTSLLDESDVPKLRYLENVISETHRLYPAEPVIDPHVASDDCIVGGYVIPRGAVVLANAWTVHRDPKIWDDPDTFRPERFDGELDVRSSLIPFGMGRRSCPGRQLASRILGLTLGTLIQCFDWKNISDDEDIDMTARIGITTPKIIPLEAMCRPRPVLHNNYTYFYK</sequence>
<name>A0AAV8TWX5_9ROSI</name>
<keyword evidence="15" id="KW-1185">Reference proteome</keyword>
<dbReference type="InterPro" id="IPR001128">
    <property type="entry name" value="Cyt_P450"/>
</dbReference>
<dbReference type="GO" id="GO:0005506">
    <property type="term" value="F:iron ion binding"/>
    <property type="evidence" value="ECO:0007669"/>
    <property type="project" value="InterPro"/>
</dbReference>
<feature type="transmembrane region" description="Helical" evidence="13">
    <location>
        <begin position="6"/>
        <end position="23"/>
    </location>
</feature>
<feature type="binding site" description="axial binding residue" evidence="11">
    <location>
        <position position="438"/>
    </location>
    <ligand>
        <name>heme</name>
        <dbReference type="ChEBI" id="CHEBI:30413"/>
    </ligand>
    <ligandPart>
        <name>Fe</name>
        <dbReference type="ChEBI" id="CHEBI:18248"/>
    </ligandPart>
</feature>
<dbReference type="PROSITE" id="PS00086">
    <property type="entry name" value="CYTOCHROME_P450"/>
    <property type="match status" value="1"/>
</dbReference>
<dbReference type="PRINTS" id="PR00385">
    <property type="entry name" value="P450"/>
</dbReference>
<dbReference type="PANTHER" id="PTHR47947">
    <property type="entry name" value="CYTOCHROME P450 82C3-RELATED"/>
    <property type="match status" value="1"/>
</dbReference>
<dbReference type="CDD" id="cd20653">
    <property type="entry name" value="CYP81"/>
    <property type="match status" value="1"/>
</dbReference>
<evidence type="ECO:0000256" key="5">
    <source>
        <dbReference type="ARBA" id="ARBA00022723"/>
    </source>
</evidence>
<keyword evidence="10 13" id="KW-0472">Membrane</keyword>
<evidence type="ECO:0000256" key="9">
    <source>
        <dbReference type="ARBA" id="ARBA00023033"/>
    </source>
</evidence>
<evidence type="ECO:0000256" key="12">
    <source>
        <dbReference type="RuleBase" id="RU000461"/>
    </source>
</evidence>
<dbReference type="Pfam" id="PF00067">
    <property type="entry name" value="p450"/>
    <property type="match status" value="1"/>
</dbReference>
<dbReference type="FunFam" id="1.10.630.10:FF:000026">
    <property type="entry name" value="Cytochrome P450 82C4"/>
    <property type="match status" value="1"/>
</dbReference>
<keyword evidence="5 11" id="KW-0479">Metal-binding</keyword>
<keyword evidence="4 13" id="KW-0812">Transmembrane</keyword>
<dbReference type="InterPro" id="IPR036396">
    <property type="entry name" value="Cyt_P450_sf"/>
</dbReference>
<evidence type="ECO:0000256" key="13">
    <source>
        <dbReference type="SAM" id="Phobius"/>
    </source>
</evidence>
<comment type="subcellular location">
    <subcellularLocation>
        <location evidence="1">Membrane</location>
        <topology evidence="1">Single-pass membrane protein</topology>
    </subcellularLocation>
</comment>
<accession>A0AAV8TWX5</accession>
<dbReference type="AlphaFoldDB" id="A0AAV8TWX5"/>
<dbReference type="SUPFAM" id="SSF48264">
    <property type="entry name" value="Cytochrome P450"/>
    <property type="match status" value="1"/>
</dbReference>
<evidence type="ECO:0000256" key="4">
    <source>
        <dbReference type="ARBA" id="ARBA00022692"/>
    </source>
</evidence>
<dbReference type="InterPro" id="IPR017972">
    <property type="entry name" value="Cyt_P450_CS"/>
</dbReference>
<gene>
    <name evidence="14" type="ORF">K2173_021322</name>
</gene>
<organism evidence="14 15">
    <name type="scientific">Erythroxylum novogranatense</name>
    <dbReference type="NCBI Taxonomy" id="1862640"/>
    <lineage>
        <taxon>Eukaryota</taxon>
        <taxon>Viridiplantae</taxon>
        <taxon>Streptophyta</taxon>
        <taxon>Embryophyta</taxon>
        <taxon>Tracheophyta</taxon>
        <taxon>Spermatophyta</taxon>
        <taxon>Magnoliopsida</taxon>
        <taxon>eudicotyledons</taxon>
        <taxon>Gunneridae</taxon>
        <taxon>Pentapetalae</taxon>
        <taxon>rosids</taxon>
        <taxon>fabids</taxon>
        <taxon>Malpighiales</taxon>
        <taxon>Erythroxylaceae</taxon>
        <taxon>Erythroxylum</taxon>
    </lineage>
</organism>
<protein>
    <recommendedName>
        <fullName evidence="16">Cytochrome P450</fullName>
    </recommendedName>
</protein>
<evidence type="ECO:0000256" key="3">
    <source>
        <dbReference type="ARBA" id="ARBA00022617"/>
    </source>
</evidence>
<evidence type="ECO:0000313" key="15">
    <source>
        <dbReference type="Proteomes" id="UP001159364"/>
    </source>
</evidence>
<dbReference type="InterPro" id="IPR002401">
    <property type="entry name" value="Cyt_P450_E_grp-I"/>
</dbReference>
<dbReference type="EMBL" id="JAIWQS010000003">
    <property type="protein sequence ID" value="KAJ8770675.1"/>
    <property type="molecule type" value="Genomic_DNA"/>
</dbReference>
<evidence type="ECO:0008006" key="16">
    <source>
        <dbReference type="Google" id="ProtNLM"/>
    </source>
</evidence>
<keyword evidence="7 12" id="KW-0560">Oxidoreductase</keyword>
<dbReference type="GO" id="GO:0004497">
    <property type="term" value="F:monooxygenase activity"/>
    <property type="evidence" value="ECO:0007669"/>
    <property type="project" value="UniProtKB-KW"/>
</dbReference>
<dbReference type="Gene3D" id="1.10.630.10">
    <property type="entry name" value="Cytochrome P450"/>
    <property type="match status" value="1"/>
</dbReference>
<keyword evidence="9 12" id="KW-0503">Monooxygenase</keyword>
<evidence type="ECO:0000256" key="10">
    <source>
        <dbReference type="ARBA" id="ARBA00023136"/>
    </source>
</evidence>
<dbReference type="GO" id="GO:0020037">
    <property type="term" value="F:heme binding"/>
    <property type="evidence" value="ECO:0007669"/>
    <property type="project" value="InterPro"/>
</dbReference>
<dbReference type="GO" id="GO:0016705">
    <property type="term" value="F:oxidoreductase activity, acting on paired donors, with incorporation or reduction of molecular oxygen"/>
    <property type="evidence" value="ECO:0007669"/>
    <property type="project" value="InterPro"/>
</dbReference>
<evidence type="ECO:0000256" key="1">
    <source>
        <dbReference type="ARBA" id="ARBA00004167"/>
    </source>
</evidence>
<evidence type="ECO:0000256" key="6">
    <source>
        <dbReference type="ARBA" id="ARBA00022989"/>
    </source>
</evidence>
<evidence type="ECO:0000256" key="7">
    <source>
        <dbReference type="ARBA" id="ARBA00023002"/>
    </source>
</evidence>
<dbReference type="GO" id="GO:0016020">
    <property type="term" value="C:membrane"/>
    <property type="evidence" value="ECO:0007669"/>
    <property type="project" value="UniProtKB-SubCell"/>
</dbReference>
<comment type="similarity">
    <text evidence="2 12">Belongs to the cytochrome P450 family.</text>
</comment>
<reference evidence="14 15" key="1">
    <citation type="submission" date="2021-09" db="EMBL/GenBank/DDBJ databases">
        <title>Genomic insights and catalytic innovation underlie evolution of tropane alkaloids biosynthesis.</title>
        <authorList>
            <person name="Wang Y.-J."/>
            <person name="Tian T."/>
            <person name="Huang J.-P."/>
            <person name="Huang S.-X."/>
        </authorList>
    </citation>
    <scope>NUCLEOTIDE SEQUENCE [LARGE SCALE GENOMIC DNA]</scope>
    <source>
        <strain evidence="14">KIB-2018</strain>
        <tissue evidence="14">Leaf</tissue>
    </source>
</reference>
<proteinExistence type="inferred from homology"/>
<dbReference type="Proteomes" id="UP001159364">
    <property type="component" value="Linkage Group LG03"/>
</dbReference>
<comment type="caution">
    <text evidence="14">The sequence shown here is derived from an EMBL/GenBank/DDBJ whole genome shotgun (WGS) entry which is preliminary data.</text>
</comment>
<dbReference type="PANTHER" id="PTHR47947:SF62">
    <property type="entry name" value="CYTOCHROME P450, FAMILY 81, SUBFAMILY D, POLYPEPTIDE 5"/>
    <property type="match status" value="1"/>
</dbReference>
<evidence type="ECO:0000256" key="11">
    <source>
        <dbReference type="PIRSR" id="PIRSR602401-1"/>
    </source>
</evidence>